<keyword evidence="6 10" id="KW-0328">Glycosyltransferase</keyword>
<evidence type="ECO:0000256" key="1">
    <source>
        <dbReference type="ARBA" id="ARBA00005049"/>
    </source>
</evidence>
<sequence length="343" mass="36564">MFTIPELNQQLDAEIQHCLNNKTKPLGSLGRLESIALQICRIQQTLKPCLSQPQMLVFAADHGVVAEGISLFPQAVTQQMVLNFIQGGAAINCFCRQHGIEFRVVNAGVNGELPEDSILIDASIAKGTQNFVTQPAMTMEQCEQALTKGAELVDDRHKRGANVIGFGEMGIGNTTSAAALMAAALGLSAAECAGRGTGLEKTAVEHKAKVIQKALKRIKGEKLSPQQMLAELGGFEIVMMCGAMLKAAELKMLVLVDGFIATSAALMASKMHPNFIDYAVFCHKSKEQGHKKMLKAMGVEALLDLDMRLGEGSGVAVAYPLLVSAVTFVNEMASFDSAGVDNA</sequence>
<dbReference type="Gene3D" id="1.10.1610.10">
    <property type="match status" value="1"/>
</dbReference>
<evidence type="ECO:0000256" key="8">
    <source>
        <dbReference type="ARBA" id="ARBA00030686"/>
    </source>
</evidence>
<comment type="pathway">
    <text evidence="1 10">Nucleoside biosynthesis; alpha-ribazole biosynthesis; alpha-ribazole from 5,6-dimethylbenzimidazole: step 1/2.</text>
</comment>
<keyword evidence="7 10" id="KW-0808">Transferase</keyword>
<proteinExistence type="inferred from homology"/>
<dbReference type="SUPFAM" id="SSF52733">
    <property type="entry name" value="Nicotinate mononucleotide:5,6-dimethylbenzimidazole phosphoribosyltransferase (CobT)"/>
    <property type="match status" value="1"/>
</dbReference>
<comment type="caution">
    <text evidence="11">The sequence shown here is derived from an EMBL/GenBank/DDBJ whole genome shotgun (WGS) entry which is preliminary data.</text>
</comment>
<dbReference type="EC" id="2.4.2.21" evidence="3 10"/>
<dbReference type="NCBIfam" id="NF000996">
    <property type="entry name" value="PRK00105.1"/>
    <property type="match status" value="1"/>
</dbReference>
<evidence type="ECO:0000256" key="6">
    <source>
        <dbReference type="ARBA" id="ARBA00022676"/>
    </source>
</evidence>
<name>A0ABS8W9D5_9GAMM</name>
<comment type="catalytic activity">
    <reaction evidence="9 10">
        <text>5,6-dimethylbenzimidazole + nicotinate beta-D-ribonucleotide = alpha-ribazole 5'-phosphate + nicotinate + H(+)</text>
        <dbReference type="Rhea" id="RHEA:11196"/>
        <dbReference type="ChEBI" id="CHEBI:15378"/>
        <dbReference type="ChEBI" id="CHEBI:15890"/>
        <dbReference type="ChEBI" id="CHEBI:32544"/>
        <dbReference type="ChEBI" id="CHEBI:57502"/>
        <dbReference type="ChEBI" id="CHEBI:57918"/>
        <dbReference type="EC" id="2.4.2.21"/>
    </reaction>
</comment>
<dbReference type="InterPro" id="IPR036087">
    <property type="entry name" value="Nict_dMeBzImd_PRibTrfase_sf"/>
</dbReference>
<dbReference type="NCBIfam" id="TIGR03160">
    <property type="entry name" value="cobT_DBIPRT"/>
    <property type="match status" value="1"/>
</dbReference>
<comment type="similarity">
    <text evidence="2 10">Belongs to the CobT family.</text>
</comment>
<dbReference type="RefSeq" id="WP_233053135.1">
    <property type="nucleotide sequence ID" value="NZ_JAIMJA010000011.1"/>
</dbReference>
<dbReference type="Pfam" id="PF02277">
    <property type="entry name" value="DBI_PRT"/>
    <property type="match status" value="1"/>
</dbReference>
<evidence type="ECO:0000256" key="9">
    <source>
        <dbReference type="ARBA" id="ARBA00047340"/>
    </source>
</evidence>
<accession>A0ABS8W9D5</accession>
<dbReference type="InterPro" id="IPR017846">
    <property type="entry name" value="Nict_dMeBzImd_PRibTrfase_bact"/>
</dbReference>
<dbReference type="Gene3D" id="3.40.50.10210">
    <property type="match status" value="1"/>
</dbReference>
<keyword evidence="5 10" id="KW-0169">Cobalamin biosynthesis</keyword>
<evidence type="ECO:0000256" key="3">
    <source>
        <dbReference type="ARBA" id="ARBA00011991"/>
    </source>
</evidence>
<evidence type="ECO:0000256" key="2">
    <source>
        <dbReference type="ARBA" id="ARBA00007110"/>
    </source>
</evidence>
<evidence type="ECO:0000313" key="12">
    <source>
        <dbReference type="Proteomes" id="UP001201273"/>
    </source>
</evidence>
<dbReference type="InterPro" id="IPR023195">
    <property type="entry name" value="Nict_dMeBzImd_PRibTrfase_N"/>
</dbReference>
<dbReference type="InterPro" id="IPR003200">
    <property type="entry name" value="Nict_dMeBzImd_PRibTrfase"/>
</dbReference>
<evidence type="ECO:0000256" key="10">
    <source>
        <dbReference type="HAMAP-Rule" id="MF_00230"/>
    </source>
</evidence>
<dbReference type="EMBL" id="JAIMJA010000011">
    <property type="protein sequence ID" value="MCE2595627.1"/>
    <property type="molecule type" value="Genomic_DNA"/>
</dbReference>
<protein>
    <recommendedName>
        <fullName evidence="4 10">Nicotinate-nucleotide--dimethylbenzimidazole phosphoribosyltransferase</fullName>
        <shortName evidence="10">NN:DBI PRT</shortName>
        <ecNumber evidence="3 10">2.4.2.21</ecNumber>
    </recommendedName>
    <alternativeName>
        <fullName evidence="8 10">N(1)-alpha-phosphoribosyltransferase</fullName>
    </alternativeName>
</protein>
<reference evidence="11 12" key="1">
    <citation type="journal article" date="2022" name="Environ. Microbiol. Rep.">
        <title>Eco-phylogenetic analyses reveal divergent evolution of vitamin B12 metabolism in the marine bacterial family 'Psychromonadaceae'.</title>
        <authorList>
            <person name="Jin X."/>
            <person name="Yang Y."/>
            <person name="Cao H."/>
            <person name="Gao B."/>
            <person name="Zhao Z."/>
        </authorList>
    </citation>
    <scope>NUCLEOTIDE SEQUENCE [LARGE SCALE GENOMIC DNA]</scope>
    <source>
        <strain evidence="11 12">MKS20</strain>
    </source>
</reference>
<organism evidence="11 12">
    <name type="scientific">Motilimonas cestriensis</name>
    <dbReference type="NCBI Taxonomy" id="2742685"/>
    <lineage>
        <taxon>Bacteria</taxon>
        <taxon>Pseudomonadati</taxon>
        <taxon>Pseudomonadota</taxon>
        <taxon>Gammaproteobacteria</taxon>
        <taxon>Alteromonadales</taxon>
        <taxon>Alteromonadales genera incertae sedis</taxon>
        <taxon>Motilimonas</taxon>
    </lineage>
</organism>
<evidence type="ECO:0000256" key="4">
    <source>
        <dbReference type="ARBA" id="ARBA00015486"/>
    </source>
</evidence>
<dbReference type="PANTHER" id="PTHR43463">
    <property type="entry name" value="NICOTINATE-NUCLEOTIDE--DIMETHYLBENZIMIDAZOLE PHOSPHORIBOSYLTRANSFERASE"/>
    <property type="match status" value="1"/>
</dbReference>
<dbReference type="GO" id="GO:0008939">
    <property type="term" value="F:nicotinate-nucleotide-dimethylbenzimidazole phosphoribosyltransferase activity"/>
    <property type="evidence" value="ECO:0007669"/>
    <property type="project" value="UniProtKB-EC"/>
</dbReference>
<comment type="function">
    <text evidence="10">Catalyzes the synthesis of alpha-ribazole-5'-phosphate from nicotinate mononucleotide (NAMN) and 5,6-dimethylbenzimidazole (DMB).</text>
</comment>
<dbReference type="HAMAP" id="MF_00230">
    <property type="entry name" value="CobT"/>
    <property type="match status" value="1"/>
</dbReference>
<keyword evidence="12" id="KW-1185">Reference proteome</keyword>
<gene>
    <name evidence="10 11" type="primary">cobT</name>
    <name evidence="11" type="ORF">K6Y31_12430</name>
</gene>
<evidence type="ECO:0000313" key="11">
    <source>
        <dbReference type="EMBL" id="MCE2595627.1"/>
    </source>
</evidence>
<dbReference type="PANTHER" id="PTHR43463:SF1">
    <property type="entry name" value="NICOTINATE-NUCLEOTIDE--DIMETHYLBENZIMIDAZOLE PHOSPHORIBOSYLTRANSFERASE"/>
    <property type="match status" value="1"/>
</dbReference>
<evidence type="ECO:0000256" key="7">
    <source>
        <dbReference type="ARBA" id="ARBA00022679"/>
    </source>
</evidence>
<evidence type="ECO:0000256" key="5">
    <source>
        <dbReference type="ARBA" id="ARBA00022573"/>
    </source>
</evidence>
<feature type="active site" description="Proton acceptor" evidence="10">
    <location>
        <position position="311"/>
    </location>
</feature>
<dbReference type="CDD" id="cd02439">
    <property type="entry name" value="DMB-PRT_CobT"/>
    <property type="match status" value="1"/>
</dbReference>
<dbReference type="Proteomes" id="UP001201273">
    <property type="component" value="Unassembled WGS sequence"/>
</dbReference>